<evidence type="ECO:0000256" key="6">
    <source>
        <dbReference type="ARBA" id="ARBA00023049"/>
    </source>
</evidence>
<evidence type="ECO:0000256" key="3">
    <source>
        <dbReference type="ARBA" id="ARBA00022723"/>
    </source>
</evidence>
<comment type="caution">
    <text evidence="9">The sequence shown here is derived from an EMBL/GenBank/DDBJ whole genome shotgun (WGS) entry which is preliminary data.</text>
</comment>
<dbReference type="SUPFAM" id="SSF55486">
    <property type="entry name" value="Metalloproteases ('zincins'), catalytic domain"/>
    <property type="match status" value="1"/>
</dbReference>
<dbReference type="EMBL" id="JBBAYM010000276">
    <property type="protein sequence ID" value="MEI5617157.1"/>
    <property type="molecule type" value="Genomic_DNA"/>
</dbReference>
<evidence type="ECO:0000313" key="10">
    <source>
        <dbReference type="Proteomes" id="UP001365781"/>
    </source>
</evidence>
<keyword evidence="5 7" id="KW-0862">Zinc</keyword>
<dbReference type="Pfam" id="PF01432">
    <property type="entry name" value="Peptidase_M3"/>
    <property type="match status" value="1"/>
</dbReference>
<protein>
    <submittedName>
        <fullName evidence="9">M3 family metallopeptidase</fullName>
    </submittedName>
</protein>
<evidence type="ECO:0000256" key="2">
    <source>
        <dbReference type="ARBA" id="ARBA00022670"/>
    </source>
</evidence>
<keyword evidence="4 7" id="KW-0378">Hydrolase</keyword>
<evidence type="ECO:0000313" key="9">
    <source>
        <dbReference type="EMBL" id="MEI5617157.1"/>
    </source>
</evidence>
<dbReference type="InterPro" id="IPR024077">
    <property type="entry name" value="Neurolysin/TOP_dom2"/>
</dbReference>
<feature type="domain" description="Peptidase M3A/M3B catalytic" evidence="8">
    <location>
        <begin position="17"/>
        <end position="83"/>
    </location>
</feature>
<dbReference type="InterPro" id="IPR001567">
    <property type="entry name" value="Pept_M3A_M3B_dom"/>
</dbReference>
<sequence length="84" mass="9365">MAGKAIVTLSRSSVEPFLQSSQRRDLREKVYKAFTARGDNGNANDNNATIVEILRLREETAKILGFPTYAAYRLEDSMAKTPEA</sequence>
<keyword evidence="3 7" id="KW-0479">Metal-binding</keyword>
<dbReference type="Gene3D" id="1.10.1370.10">
    <property type="entry name" value="Neurolysin, domain 3"/>
    <property type="match status" value="1"/>
</dbReference>
<evidence type="ECO:0000256" key="4">
    <source>
        <dbReference type="ARBA" id="ARBA00022801"/>
    </source>
</evidence>
<evidence type="ECO:0000256" key="1">
    <source>
        <dbReference type="ARBA" id="ARBA00006040"/>
    </source>
</evidence>
<evidence type="ECO:0000259" key="8">
    <source>
        <dbReference type="Pfam" id="PF01432"/>
    </source>
</evidence>
<keyword evidence="10" id="KW-1185">Reference proteome</keyword>
<dbReference type="PANTHER" id="PTHR43660">
    <property type="entry name" value="DIPEPTIDYL CARBOXYPEPTIDASE"/>
    <property type="match status" value="1"/>
</dbReference>
<keyword evidence="2 7" id="KW-0645">Protease</keyword>
<comment type="cofactor">
    <cofactor evidence="7">
        <name>Zn(2+)</name>
        <dbReference type="ChEBI" id="CHEBI:29105"/>
    </cofactor>
    <text evidence="7">Binds 1 zinc ion.</text>
</comment>
<proteinExistence type="inferred from homology"/>
<reference evidence="9 10" key="1">
    <citation type="submission" date="2024-03" db="EMBL/GenBank/DDBJ databases">
        <title>First Report of Pectobacterium brasiliscabiei causing potato scab in china.</title>
        <authorList>
            <person name="Handique U."/>
        </authorList>
    </citation>
    <scope>NUCLEOTIDE SEQUENCE [LARGE SCALE GENOMIC DNA]</scope>
    <source>
        <strain evidence="9 10">ZRIMU1503</strain>
    </source>
</reference>
<gene>
    <name evidence="9" type="ORF">WB403_49560</name>
</gene>
<keyword evidence="6 7" id="KW-0482">Metalloprotease</keyword>
<evidence type="ECO:0000256" key="7">
    <source>
        <dbReference type="RuleBase" id="RU003435"/>
    </source>
</evidence>
<feature type="non-terminal residue" evidence="9">
    <location>
        <position position="84"/>
    </location>
</feature>
<dbReference type="InterPro" id="IPR045090">
    <property type="entry name" value="Pept_M3A_M3B"/>
</dbReference>
<dbReference type="Proteomes" id="UP001365781">
    <property type="component" value="Unassembled WGS sequence"/>
</dbReference>
<name>A0ABU8GVC6_9ACTN</name>
<comment type="similarity">
    <text evidence="1 7">Belongs to the peptidase M3 family.</text>
</comment>
<evidence type="ECO:0000256" key="5">
    <source>
        <dbReference type="ARBA" id="ARBA00022833"/>
    </source>
</evidence>
<accession>A0ABU8GVC6</accession>
<dbReference type="PANTHER" id="PTHR43660:SF1">
    <property type="entry name" value="DIPEPTIDYL CARBOXYPEPTIDASE"/>
    <property type="match status" value="1"/>
</dbReference>
<organism evidence="9 10">
    <name type="scientific">Streptomyces brasiliscabiei</name>
    <dbReference type="NCBI Taxonomy" id="2736302"/>
    <lineage>
        <taxon>Bacteria</taxon>
        <taxon>Bacillati</taxon>
        <taxon>Actinomycetota</taxon>
        <taxon>Actinomycetes</taxon>
        <taxon>Kitasatosporales</taxon>
        <taxon>Streptomycetaceae</taxon>
        <taxon>Streptomyces</taxon>
    </lineage>
</organism>